<dbReference type="RefSeq" id="WP_097848660.1">
    <property type="nucleotide sequence ID" value="NZ_NUBH01000073.1"/>
</dbReference>
<proteinExistence type="predicted"/>
<gene>
    <name evidence="1" type="ORF">CN613_22525</name>
</gene>
<protein>
    <submittedName>
        <fullName evidence="1">Cytoplasmic protein</fullName>
    </submittedName>
</protein>
<dbReference type="AlphaFoldDB" id="A0A2C3V7N4"/>
<sequence>MKYGIHTELVEEVIHFLSSLHLFHNEKVLNHNSIIVNDYERSQELAWSQDLDEVENIWDDIKSLESGEVIGKLYEGNLNAVERTLREIIQSASNYQEHFVSNYIEIFEEVMVDLHMCALNRLVNGKTDNFYERIFEVYKHGGWPCGWKGEYPEGNMIVYMPEMII</sequence>
<evidence type="ECO:0000313" key="1">
    <source>
        <dbReference type="EMBL" id="PEM66449.1"/>
    </source>
</evidence>
<comment type="caution">
    <text evidence="1">The sequence shown here is derived from an EMBL/GenBank/DDBJ whole genome shotgun (WGS) entry which is preliminary data.</text>
</comment>
<accession>A0A2C3V7N4</accession>
<reference evidence="1 2" key="1">
    <citation type="submission" date="2017-09" db="EMBL/GenBank/DDBJ databases">
        <title>Large-scale bioinformatics analysis of Bacillus genomes uncovers conserved roles of natural products in bacterial physiology.</title>
        <authorList>
            <consortium name="Agbiome Team Llc"/>
            <person name="Bleich R.M."/>
            <person name="Grubbs K.J."/>
            <person name="Santa Maria K.C."/>
            <person name="Allen S.E."/>
            <person name="Farag S."/>
            <person name="Shank E.A."/>
            <person name="Bowers A."/>
        </authorList>
    </citation>
    <scope>NUCLEOTIDE SEQUENCE [LARGE SCALE GENOMIC DNA]</scope>
    <source>
        <strain evidence="1 2">AFS009893</strain>
    </source>
</reference>
<dbReference type="EMBL" id="NUDP01000091">
    <property type="protein sequence ID" value="PEM66449.1"/>
    <property type="molecule type" value="Genomic_DNA"/>
</dbReference>
<evidence type="ECO:0000313" key="2">
    <source>
        <dbReference type="Proteomes" id="UP000219775"/>
    </source>
</evidence>
<dbReference type="Proteomes" id="UP000219775">
    <property type="component" value="Unassembled WGS sequence"/>
</dbReference>
<name>A0A2C3V7N4_9BACI</name>
<organism evidence="1 2">
    <name type="scientific">Bacillus pseudomycoides</name>
    <dbReference type="NCBI Taxonomy" id="64104"/>
    <lineage>
        <taxon>Bacteria</taxon>
        <taxon>Bacillati</taxon>
        <taxon>Bacillota</taxon>
        <taxon>Bacilli</taxon>
        <taxon>Bacillales</taxon>
        <taxon>Bacillaceae</taxon>
        <taxon>Bacillus</taxon>
        <taxon>Bacillus cereus group</taxon>
    </lineage>
</organism>